<dbReference type="EMBL" id="SDIL01000036">
    <property type="protein sequence ID" value="RXK39102.1"/>
    <property type="molecule type" value="Genomic_DNA"/>
</dbReference>
<feature type="transmembrane region" description="Helical" evidence="1">
    <location>
        <begin position="20"/>
        <end position="48"/>
    </location>
</feature>
<feature type="transmembrane region" description="Helical" evidence="1">
    <location>
        <begin position="233"/>
        <end position="256"/>
    </location>
</feature>
<evidence type="ECO:0000313" key="3">
    <source>
        <dbReference type="Proteomes" id="UP000289152"/>
    </source>
</evidence>
<dbReference type="VEuPathDB" id="FungiDB:TREMEDRAFT_25258"/>
<keyword evidence="1" id="KW-0812">Transmembrane</keyword>
<gene>
    <name evidence="2" type="ORF">M231_03607</name>
</gene>
<name>A0A4Q1BN45_TREME</name>
<protein>
    <submittedName>
        <fullName evidence="2">Uncharacterized protein</fullName>
    </submittedName>
</protein>
<feature type="transmembrane region" description="Helical" evidence="1">
    <location>
        <begin position="92"/>
        <end position="112"/>
    </location>
</feature>
<dbReference type="AlphaFoldDB" id="A0A4Q1BN45"/>
<keyword evidence="1" id="KW-1133">Transmembrane helix</keyword>
<comment type="caution">
    <text evidence="2">The sequence shown here is derived from an EMBL/GenBank/DDBJ whole genome shotgun (WGS) entry which is preliminary data.</text>
</comment>
<evidence type="ECO:0000313" key="2">
    <source>
        <dbReference type="EMBL" id="RXK39102.1"/>
    </source>
</evidence>
<dbReference type="InParanoid" id="A0A4Q1BN45"/>
<accession>A0A4Q1BN45</accession>
<reference evidence="2 3" key="1">
    <citation type="submission" date="2016-06" db="EMBL/GenBank/DDBJ databases">
        <title>Evolution of pathogenesis and genome organization in the Tremellales.</title>
        <authorList>
            <person name="Cuomo C."/>
            <person name="Litvintseva A."/>
            <person name="Heitman J."/>
            <person name="Chen Y."/>
            <person name="Sun S."/>
            <person name="Springer D."/>
            <person name="Dromer F."/>
            <person name="Young S."/>
            <person name="Zeng Q."/>
            <person name="Chapman S."/>
            <person name="Gujja S."/>
            <person name="Saif S."/>
            <person name="Birren B."/>
        </authorList>
    </citation>
    <scope>NUCLEOTIDE SEQUENCE [LARGE SCALE GENOMIC DNA]</scope>
    <source>
        <strain evidence="2 3">ATCC 28783</strain>
    </source>
</reference>
<evidence type="ECO:0000256" key="1">
    <source>
        <dbReference type="SAM" id="Phobius"/>
    </source>
</evidence>
<keyword evidence="3" id="KW-1185">Reference proteome</keyword>
<sequence>MPDAEKKKKEWLGRETFPTIWLFICLIFNWIGILALLMLAIAELVIIVNNWKTYHDTYGYKYPASGYIGGSTCGFVEYTNAPKHLGSILWTLAYQVSIIIFALMAIASDFAWRNASYNKYGQKFVQSFYAEGIMTGERDKKTRLPFYVVANAWLKFFITILYMQQTFYGLRGGSHSPSDCLAASSVTSGSVTASTSTSASTTVWWSRDWSDNSRSCNVGTVVEPGRSHGVELWAFWCGWIVFGSIVPCIIAFIFLVEHAANKKEGTAAATTS</sequence>
<feature type="transmembrane region" description="Helical" evidence="1">
    <location>
        <begin position="144"/>
        <end position="163"/>
    </location>
</feature>
<keyword evidence="1" id="KW-0472">Membrane</keyword>
<proteinExistence type="predicted"/>
<dbReference type="Proteomes" id="UP000289152">
    <property type="component" value="Unassembled WGS sequence"/>
</dbReference>
<dbReference type="OrthoDB" id="2594165at2759"/>
<organism evidence="2 3">
    <name type="scientific">Tremella mesenterica</name>
    <name type="common">Jelly fungus</name>
    <dbReference type="NCBI Taxonomy" id="5217"/>
    <lineage>
        <taxon>Eukaryota</taxon>
        <taxon>Fungi</taxon>
        <taxon>Dikarya</taxon>
        <taxon>Basidiomycota</taxon>
        <taxon>Agaricomycotina</taxon>
        <taxon>Tremellomycetes</taxon>
        <taxon>Tremellales</taxon>
        <taxon>Tremellaceae</taxon>
        <taxon>Tremella</taxon>
    </lineage>
</organism>